<sequence>MALPPPAPAARPGRPVPGAALAPLLGFVVLLAAVFAVSYAAGTAAGPAAPGWHRTGGGGPGAPGGGAGDTGRMSGMDGS</sequence>
<name>A0ABP7FHF6_9ACTN</name>
<feature type="compositionally biased region" description="Gly residues" evidence="1">
    <location>
        <begin position="54"/>
        <end position="69"/>
    </location>
</feature>
<feature type="region of interest" description="Disordered" evidence="1">
    <location>
        <begin position="45"/>
        <end position="79"/>
    </location>
</feature>
<evidence type="ECO:0000256" key="2">
    <source>
        <dbReference type="SAM" id="Phobius"/>
    </source>
</evidence>
<gene>
    <name evidence="3" type="ORF">GCM10023082_36380</name>
</gene>
<dbReference type="EMBL" id="BAABEP010000024">
    <property type="protein sequence ID" value="GAA3736027.1"/>
    <property type="molecule type" value="Genomic_DNA"/>
</dbReference>
<dbReference type="Proteomes" id="UP001499884">
    <property type="component" value="Unassembled WGS sequence"/>
</dbReference>
<organism evidence="3 4">
    <name type="scientific">Streptomyces tremellae</name>
    <dbReference type="NCBI Taxonomy" id="1124239"/>
    <lineage>
        <taxon>Bacteria</taxon>
        <taxon>Bacillati</taxon>
        <taxon>Actinomycetota</taxon>
        <taxon>Actinomycetes</taxon>
        <taxon>Kitasatosporales</taxon>
        <taxon>Streptomycetaceae</taxon>
        <taxon>Streptomyces</taxon>
    </lineage>
</organism>
<keyword evidence="4" id="KW-1185">Reference proteome</keyword>
<evidence type="ECO:0000313" key="3">
    <source>
        <dbReference type="EMBL" id="GAA3736027.1"/>
    </source>
</evidence>
<keyword evidence="2" id="KW-1133">Transmembrane helix</keyword>
<comment type="caution">
    <text evidence="3">The sequence shown here is derived from an EMBL/GenBank/DDBJ whole genome shotgun (WGS) entry which is preliminary data.</text>
</comment>
<proteinExistence type="predicted"/>
<evidence type="ECO:0000256" key="1">
    <source>
        <dbReference type="SAM" id="MobiDB-lite"/>
    </source>
</evidence>
<protein>
    <submittedName>
        <fullName evidence="3">Uncharacterized protein</fullName>
    </submittedName>
</protein>
<evidence type="ECO:0000313" key="4">
    <source>
        <dbReference type="Proteomes" id="UP001499884"/>
    </source>
</evidence>
<dbReference type="RefSeq" id="WP_345648221.1">
    <property type="nucleotide sequence ID" value="NZ_BAABEP010000024.1"/>
</dbReference>
<accession>A0ABP7FHF6</accession>
<keyword evidence="2" id="KW-0812">Transmembrane</keyword>
<keyword evidence="2" id="KW-0472">Membrane</keyword>
<feature type="transmembrane region" description="Helical" evidence="2">
    <location>
        <begin position="20"/>
        <end position="41"/>
    </location>
</feature>
<reference evidence="4" key="1">
    <citation type="journal article" date="2019" name="Int. J. Syst. Evol. Microbiol.">
        <title>The Global Catalogue of Microorganisms (GCM) 10K type strain sequencing project: providing services to taxonomists for standard genome sequencing and annotation.</title>
        <authorList>
            <consortium name="The Broad Institute Genomics Platform"/>
            <consortium name="The Broad Institute Genome Sequencing Center for Infectious Disease"/>
            <person name="Wu L."/>
            <person name="Ma J."/>
        </authorList>
    </citation>
    <scope>NUCLEOTIDE SEQUENCE [LARGE SCALE GENOMIC DNA]</scope>
    <source>
        <strain evidence="4">JCM 30846</strain>
    </source>
</reference>